<organism evidence="2 3">
    <name type="scientific">Tessaracoccus aquimaris</name>
    <dbReference type="NCBI Taxonomy" id="1332264"/>
    <lineage>
        <taxon>Bacteria</taxon>
        <taxon>Bacillati</taxon>
        <taxon>Actinomycetota</taxon>
        <taxon>Actinomycetes</taxon>
        <taxon>Propionibacteriales</taxon>
        <taxon>Propionibacteriaceae</taxon>
        <taxon>Tessaracoccus</taxon>
    </lineage>
</organism>
<dbReference type="RefSeq" id="WP_077686282.1">
    <property type="nucleotide sequence ID" value="NZ_CP019606.1"/>
</dbReference>
<dbReference type="InterPro" id="IPR052712">
    <property type="entry name" value="Acid_resist_chaperone_HdeD"/>
</dbReference>
<feature type="transmembrane region" description="Helical" evidence="1">
    <location>
        <begin position="125"/>
        <end position="145"/>
    </location>
</feature>
<accession>A0A1Q2CPB6</accession>
<dbReference type="PANTHER" id="PTHR34989:SF1">
    <property type="entry name" value="PROTEIN HDED"/>
    <property type="match status" value="1"/>
</dbReference>
<name>A0A1Q2CPB6_9ACTN</name>
<dbReference type="KEGG" id="tes:BW730_11085"/>
<dbReference type="STRING" id="1332264.BW730_11085"/>
<evidence type="ECO:0008006" key="4">
    <source>
        <dbReference type="Google" id="ProtNLM"/>
    </source>
</evidence>
<keyword evidence="1" id="KW-0472">Membrane</keyword>
<reference evidence="3" key="1">
    <citation type="submission" date="2017-02" db="EMBL/GenBank/DDBJ databases">
        <title>Tessaracoccus aquaemaris sp. nov., isolated from the intestine of a Korean rockfish, Sebastes schlegelii, in a marine aquaculture pond.</title>
        <authorList>
            <person name="Tak E.J."/>
            <person name="Bae J.-W."/>
        </authorList>
    </citation>
    <scope>NUCLEOTIDE SEQUENCE [LARGE SCALE GENOMIC DNA]</scope>
    <source>
        <strain evidence="3">NSG39</strain>
    </source>
</reference>
<protein>
    <recommendedName>
        <fullName evidence="4">HdeD family acid-resistance protein</fullName>
    </recommendedName>
</protein>
<dbReference type="InterPro" id="IPR005325">
    <property type="entry name" value="DUF308_memb"/>
</dbReference>
<dbReference type="GO" id="GO:0005886">
    <property type="term" value="C:plasma membrane"/>
    <property type="evidence" value="ECO:0007669"/>
    <property type="project" value="TreeGrafter"/>
</dbReference>
<evidence type="ECO:0000256" key="1">
    <source>
        <dbReference type="SAM" id="Phobius"/>
    </source>
</evidence>
<dbReference type="Proteomes" id="UP000188145">
    <property type="component" value="Chromosome"/>
</dbReference>
<sequence>MINFAKSVWPWILIQGILAVIFGIIALAWPGATLLTLAVFFGIWMIVDGVGLLIQAVTDTSGDLADRVLVGLFGVLGVVLGGVVAWNPFTGVEAIALLVAVWFIVAGIREIVFAARVRKVITGEWLLILSGILAVVFGILCLVMPALALGAVVYLIGIGALLFGIFMVVSAIRIRTVATTVTPPQP</sequence>
<gene>
    <name evidence="2" type="ORF">BW730_11085</name>
</gene>
<feature type="transmembrane region" description="Helical" evidence="1">
    <location>
        <begin position="151"/>
        <end position="172"/>
    </location>
</feature>
<dbReference type="AlphaFoldDB" id="A0A1Q2CPB6"/>
<feature type="transmembrane region" description="Helical" evidence="1">
    <location>
        <begin position="95"/>
        <end position="113"/>
    </location>
</feature>
<dbReference type="PANTHER" id="PTHR34989">
    <property type="entry name" value="PROTEIN HDED"/>
    <property type="match status" value="1"/>
</dbReference>
<proteinExistence type="predicted"/>
<evidence type="ECO:0000313" key="3">
    <source>
        <dbReference type="Proteomes" id="UP000188145"/>
    </source>
</evidence>
<keyword evidence="1" id="KW-1133">Transmembrane helix</keyword>
<evidence type="ECO:0000313" key="2">
    <source>
        <dbReference type="EMBL" id="AQP47953.1"/>
    </source>
</evidence>
<keyword evidence="3" id="KW-1185">Reference proteome</keyword>
<dbReference type="OrthoDB" id="3733928at2"/>
<feature type="transmembrane region" description="Helical" evidence="1">
    <location>
        <begin position="35"/>
        <end position="56"/>
    </location>
</feature>
<dbReference type="EMBL" id="CP019606">
    <property type="protein sequence ID" value="AQP47953.1"/>
    <property type="molecule type" value="Genomic_DNA"/>
</dbReference>
<keyword evidence="1" id="KW-0812">Transmembrane</keyword>
<feature type="transmembrane region" description="Helical" evidence="1">
    <location>
        <begin position="68"/>
        <end position="89"/>
    </location>
</feature>
<dbReference type="Pfam" id="PF03729">
    <property type="entry name" value="DUF308"/>
    <property type="match status" value="2"/>
</dbReference>
<feature type="transmembrane region" description="Helical" evidence="1">
    <location>
        <begin position="12"/>
        <end position="29"/>
    </location>
</feature>